<evidence type="ECO:0008006" key="4">
    <source>
        <dbReference type="Google" id="ProtNLM"/>
    </source>
</evidence>
<gene>
    <name evidence="2" type="ORF">SAMN05216464_10418</name>
</gene>
<proteinExistence type="predicted"/>
<sequence>MNKLFALLMLLCTGCTMYMPPANKVSLMPTPDKRSIKLSGMDYLVLQDIGRDSSGAAWQSLMPVYKMPADTDLKNYQPVQPGTYAIKDSAVVFTPDTPFAAGQTYFLRYYKFDAASKPTDFITGHNKLGSLHYTDLIFKQ</sequence>
<dbReference type="OrthoDB" id="794736at2"/>
<organism evidence="2 3">
    <name type="scientific">Mucilaginibacter pineti</name>
    <dbReference type="NCBI Taxonomy" id="1391627"/>
    <lineage>
        <taxon>Bacteria</taxon>
        <taxon>Pseudomonadati</taxon>
        <taxon>Bacteroidota</taxon>
        <taxon>Sphingobacteriia</taxon>
        <taxon>Sphingobacteriales</taxon>
        <taxon>Sphingobacteriaceae</taxon>
        <taxon>Mucilaginibacter</taxon>
    </lineage>
</organism>
<evidence type="ECO:0000313" key="3">
    <source>
        <dbReference type="Proteomes" id="UP000199072"/>
    </source>
</evidence>
<dbReference type="AlphaFoldDB" id="A0A1G7AA93"/>
<name>A0A1G7AA93_9SPHI</name>
<dbReference type="Proteomes" id="UP000199072">
    <property type="component" value="Unassembled WGS sequence"/>
</dbReference>
<feature type="chain" id="PRO_5011792497" description="Lipoprotein" evidence="1">
    <location>
        <begin position="19"/>
        <end position="140"/>
    </location>
</feature>
<keyword evidence="3" id="KW-1185">Reference proteome</keyword>
<keyword evidence="1" id="KW-0732">Signal</keyword>
<evidence type="ECO:0000313" key="2">
    <source>
        <dbReference type="EMBL" id="SDE11701.1"/>
    </source>
</evidence>
<protein>
    <recommendedName>
        <fullName evidence="4">Lipoprotein</fullName>
    </recommendedName>
</protein>
<dbReference type="STRING" id="1391627.SAMN05216464_10418"/>
<reference evidence="2 3" key="1">
    <citation type="submission" date="2016-10" db="EMBL/GenBank/DDBJ databases">
        <authorList>
            <person name="de Groot N.N."/>
        </authorList>
    </citation>
    <scope>NUCLEOTIDE SEQUENCE [LARGE SCALE GENOMIC DNA]</scope>
    <source>
        <strain evidence="2 3">47C3B</strain>
    </source>
</reference>
<accession>A0A1G7AA93</accession>
<feature type="signal peptide" evidence="1">
    <location>
        <begin position="1"/>
        <end position="18"/>
    </location>
</feature>
<evidence type="ECO:0000256" key="1">
    <source>
        <dbReference type="SAM" id="SignalP"/>
    </source>
</evidence>
<dbReference type="RefSeq" id="WP_091148864.1">
    <property type="nucleotide sequence ID" value="NZ_FNAI01000004.1"/>
</dbReference>
<dbReference type="EMBL" id="FNAI01000004">
    <property type="protein sequence ID" value="SDE11701.1"/>
    <property type="molecule type" value="Genomic_DNA"/>
</dbReference>